<keyword evidence="7 9" id="KW-0472">Membrane</keyword>
<evidence type="ECO:0000256" key="8">
    <source>
        <dbReference type="ARBA" id="ARBA00037998"/>
    </source>
</evidence>
<feature type="transmembrane region" description="Helical" evidence="9">
    <location>
        <begin position="56"/>
        <end position="80"/>
    </location>
</feature>
<evidence type="ECO:0000256" key="9">
    <source>
        <dbReference type="SAM" id="Phobius"/>
    </source>
</evidence>
<feature type="transmembrane region" description="Helical" evidence="9">
    <location>
        <begin position="33"/>
        <end position="50"/>
    </location>
</feature>
<dbReference type="InterPro" id="IPR001851">
    <property type="entry name" value="ABC_transp_permease"/>
</dbReference>
<reference evidence="10 11" key="1">
    <citation type="journal article" date="2019" name="Int. J. Syst. Evol. Microbiol.">
        <title>The Global Catalogue of Microorganisms (GCM) 10K type strain sequencing project: providing services to taxonomists for standard genome sequencing and annotation.</title>
        <authorList>
            <consortium name="The Broad Institute Genomics Platform"/>
            <consortium name="The Broad Institute Genome Sequencing Center for Infectious Disease"/>
            <person name="Wu L."/>
            <person name="Ma J."/>
        </authorList>
    </citation>
    <scope>NUCLEOTIDE SEQUENCE [LARGE SCALE GENOMIC DNA]</scope>
    <source>
        <strain evidence="10 11">JCM 14942</strain>
    </source>
</reference>
<keyword evidence="6 9" id="KW-1133">Transmembrane helix</keyword>
<keyword evidence="11" id="KW-1185">Reference proteome</keyword>
<gene>
    <name evidence="10" type="ORF">GCM10009788_07080</name>
</gene>
<dbReference type="Proteomes" id="UP001500842">
    <property type="component" value="Unassembled WGS sequence"/>
</dbReference>
<feature type="transmembrane region" description="Helical" evidence="9">
    <location>
        <begin position="226"/>
        <end position="251"/>
    </location>
</feature>
<evidence type="ECO:0000256" key="5">
    <source>
        <dbReference type="ARBA" id="ARBA00022970"/>
    </source>
</evidence>
<evidence type="ECO:0000256" key="4">
    <source>
        <dbReference type="ARBA" id="ARBA00022692"/>
    </source>
</evidence>
<dbReference type="InterPro" id="IPR052157">
    <property type="entry name" value="BCAA_transport_permease"/>
</dbReference>
<accession>A0ABN1ZX60</accession>
<evidence type="ECO:0000313" key="10">
    <source>
        <dbReference type="EMBL" id="GAA1505948.1"/>
    </source>
</evidence>
<evidence type="ECO:0000256" key="7">
    <source>
        <dbReference type="ARBA" id="ARBA00023136"/>
    </source>
</evidence>
<keyword evidence="5" id="KW-0029">Amino-acid transport</keyword>
<keyword evidence="3" id="KW-1003">Cell membrane</keyword>
<dbReference type="Pfam" id="PF02653">
    <property type="entry name" value="BPD_transp_2"/>
    <property type="match status" value="1"/>
</dbReference>
<feature type="transmembrane region" description="Helical" evidence="9">
    <location>
        <begin position="263"/>
        <end position="281"/>
    </location>
</feature>
<dbReference type="CDD" id="cd06582">
    <property type="entry name" value="TM_PBP1_LivH_like"/>
    <property type="match status" value="1"/>
</dbReference>
<feature type="transmembrane region" description="Helical" evidence="9">
    <location>
        <begin position="194"/>
        <end position="214"/>
    </location>
</feature>
<name>A0ABN1ZX60_9ACTN</name>
<dbReference type="RefSeq" id="WP_141005178.1">
    <property type="nucleotide sequence ID" value="NZ_BAAAOR010000007.1"/>
</dbReference>
<protein>
    <submittedName>
        <fullName evidence="10">Branched-chain amino acid ABC transporter permease</fullName>
    </submittedName>
</protein>
<dbReference type="PANTHER" id="PTHR11795:SF445">
    <property type="entry name" value="AMINO ACID ABC TRANSPORTER PERMEASE PROTEIN"/>
    <property type="match status" value="1"/>
</dbReference>
<dbReference type="EMBL" id="BAAAOR010000007">
    <property type="protein sequence ID" value="GAA1505948.1"/>
    <property type="molecule type" value="Genomic_DNA"/>
</dbReference>
<evidence type="ECO:0000256" key="3">
    <source>
        <dbReference type="ARBA" id="ARBA00022475"/>
    </source>
</evidence>
<evidence type="ECO:0000256" key="2">
    <source>
        <dbReference type="ARBA" id="ARBA00022448"/>
    </source>
</evidence>
<feature type="transmembrane region" description="Helical" evidence="9">
    <location>
        <begin position="6"/>
        <end position="26"/>
    </location>
</feature>
<keyword evidence="4 9" id="KW-0812">Transmembrane</keyword>
<comment type="caution">
    <text evidence="10">The sequence shown here is derived from an EMBL/GenBank/DDBJ whole genome shotgun (WGS) entry which is preliminary data.</text>
</comment>
<proteinExistence type="inferred from homology"/>
<feature type="transmembrane region" description="Helical" evidence="9">
    <location>
        <begin position="143"/>
        <end position="162"/>
    </location>
</feature>
<organism evidence="10 11">
    <name type="scientific">Nocardioides humi</name>
    <dbReference type="NCBI Taxonomy" id="449461"/>
    <lineage>
        <taxon>Bacteria</taxon>
        <taxon>Bacillati</taxon>
        <taxon>Actinomycetota</taxon>
        <taxon>Actinomycetes</taxon>
        <taxon>Propionibacteriales</taxon>
        <taxon>Nocardioidaceae</taxon>
        <taxon>Nocardioides</taxon>
    </lineage>
</organism>
<evidence type="ECO:0000313" key="11">
    <source>
        <dbReference type="Proteomes" id="UP001500842"/>
    </source>
</evidence>
<evidence type="ECO:0000256" key="6">
    <source>
        <dbReference type="ARBA" id="ARBA00022989"/>
    </source>
</evidence>
<keyword evidence="2" id="KW-0813">Transport</keyword>
<dbReference type="PANTHER" id="PTHR11795">
    <property type="entry name" value="BRANCHED-CHAIN AMINO ACID TRANSPORT SYSTEM PERMEASE PROTEIN LIVH"/>
    <property type="match status" value="1"/>
</dbReference>
<evidence type="ECO:0000256" key="1">
    <source>
        <dbReference type="ARBA" id="ARBA00004651"/>
    </source>
</evidence>
<comment type="subcellular location">
    <subcellularLocation>
        <location evidence="1">Cell membrane</location>
        <topology evidence="1">Multi-pass membrane protein</topology>
    </subcellularLocation>
</comment>
<sequence>MQDLVNVATLASIYLLFAIGMSLVWGSIGILNLAHASVFACSAFAGYLVLERVSLPIIPVVAICVVVGAALSTLVQIVAFEPILNRAHDMRTAEFQILVGGLGVDAALLAIVQKATTSAPFGFTEGSFAIKTFTWGSIRISNIQLIIIVVGALVATAAALWMRRSRTGLALRAIGIDAETAALMGIKRTRLARLTMTMAGGLAGLAGALLTYNLGSVESTSANALLIKAFAAIILGGVGSVAGVVVGCVTLAFAETMVLTHTAGTWVSAISFGLILLVLLLRPQGIFGRAEVRRT</sequence>
<comment type="similarity">
    <text evidence="8">Belongs to the binding-protein-dependent transport system permease family. LivHM subfamily.</text>
</comment>